<gene>
    <name evidence="2" type="ORF">BISU_1052</name>
</gene>
<proteinExistence type="predicted"/>
<accession>A0A087E5R9</accession>
<feature type="transmembrane region" description="Helical" evidence="1">
    <location>
        <begin position="37"/>
        <end position="56"/>
    </location>
</feature>
<keyword evidence="1" id="KW-0812">Transmembrane</keyword>
<keyword evidence="1" id="KW-0472">Membrane</keyword>
<organism evidence="2 3">
    <name type="scientific">Bifidobacterium subtile</name>
    <dbReference type="NCBI Taxonomy" id="77635"/>
    <lineage>
        <taxon>Bacteria</taxon>
        <taxon>Bacillati</taxon>
        <taxon>Actinomycetota</taxon>
        <taxon>Actinomycetes</taxon>
        <taxon>Bifidobacteriales</taxon>
        <taxon>Bifidobacteriaceae</taxon>
        <taxon>Bifidobacterium</taxon>
    </lineage>
</organism>
<dbReference type="AlphaFoldDB" id="A0A087E5R9"/>
<keyword evidence="3" id="KW-1185">Reference proteome</keyword>
<keyword evidence="1" id="KW-1133">Transmembrane helix</keyword>
<evidence type="ECO:0000313" key="2">
    <source>
        <dbReference type="EMBL" id="KFJ03120.1"/>
    </source>
</evidence>
<name>A0A087E5R9_9BIFI</name>
<reference evidence="2 3" key="1">
    <citation type="submission" date="2014-03" db="EMBL/GenBank/DDBJ databases">
        <title>Genomics of Bifidobacteria.</title>
        <authorList>
            <person name="Ventura M."/>
            <person name="Milani C."/>
            <person name="Lugli G.A."/>
        </authorList>
    </citation>
    <scope>NUCLEOTIDE SEQUENCE [LARGE SCALE GENOMIC DNA]</scope>
    <source>
        <strain evidence="2 3">LMG 11597</strain>
    </source>
</reference>
<evidence type="ECO:0000313" key="3">
    <source>
        <dbReference type="Proteomes" id="UP000029055"/>
    </source>
</evidence>
<evidence type="ECO:0000256" key="1">
    <source>
        <dbReference type="SAM" id="Phobius"/>
    </source>
</evidence>
<dbReference type="STRING" id="77635.BISU_1052"/>
<sequence length="59" mass="6344">MIALILLSTLLILLVVRAVLALRRDCLSSEEANSIDALLIALVISTILALIFLRHFGGA</sequence>
<dbReference type="EMBL" id="JGZR01000007">
    <property type="protein sequence ID" value="KFJ03120.1"/>
    <property type="molecule type" value="Genomic_DNA"/>
</dbReference>
<dbReference type="RefSeq" id="WP_024464054.1">
    <property type="nucleotide sequence ID" value="NZ_CP062939.1"/>
</dbReference>
<comment type="caution">
    <text evidence="2">The sequence shown here is derived from an EMBL/GenBank/DDBJ whole genome shotgun (WGS) entry which is preliminary data.</text>
</comment>
<protein>
    <submittedName>
        <fullName evidence="2">Uncharacterized protein</fullName>
    </submittedName>
</protein>
<dbReference type="Proteomes" id="UP000029055">
    <property type="component" value="Unassembled WGS sequence"/>
</dbReference>